<sequence>MARTIKGNELAIQSYIFTTAKYDFNAYEKRIMYRLVEFAQDEIKGIMIRDHMHKITPTLFGREITMPVADILRNEKDQNYTIAKKAFRSLAQKGVEYEDDEIWQYTSIISSPKIDKIKGYVVFTVLDDIWRCLLDFTKGYRKYELVTAMQFKSVYSMRMYELMSGQKRPLEFTFEDLKIRFGVKDKYKLVGHFKTRVLDIAKKELDESSPYSFNYIEVKGGRKVIGFKFFPTFNPDNKDTELYATELRSKVSASAQISREAYDYFRYSFEFKADEISKNKITIIEGEKKIPDFVGFLSSLVGPSRTAKNRIGYVINAIKKKTEENK</sequence>
<dbReference type="RefSeq" id="WP_181377075.1">
    <property type="nucleotide sequence ID" value="NZ_AF454701.1"/>
</dbReference>
<dbReference type="InterPro" id="IPR036388">
    <property type="entry name" value="WH-like_DNA-bd_sf"/>
</dbReference>
<organism evidence="3">
    <name type="scientific">Prevotella intermedia</name>
    <dbReference type="NCBI Taxonomy" id="28131"/>
    <lineage>
        <taxon>Bacteria</taxon>
        <taxon>Pseudomonadati</taxon>
        <taxon>Bacteroidota</taxon>
        <taxon>Bacteroidia</taxon>
        <taxon>Bacteroidales</taxon>
        <taxon>Prevotellaceae</taxon>
        <taxon>Prevotella</taxon>
    </lineage>
</organism>
<accession>Q8VQM9</accession>
<dbReference type="InterPro" id="IPR036390">
    <property type="entry name" value="WH_DNA-bd_sf"/>
</dbReference>
<dbReference type="SUPFAM" id="SSF46785">
    <property type="entry name" value="Winged helix' DNA-binding domain"/>
    <property type="match status" value="2"/>
</dbReference>
<geneLocation type="plasmid" evidence="3">
    <name>pYHBi1</name>
</geneLocation>
<keyword evidence="3" id="KW-0614">Plasmid</keyword>
<feature type="domain" description="Initiator Rep protein WH1" evidence="2">
    <location>
        <begin position="12"/>
        <end position="163"/>
    </location>
</feature>
<dbReference type="Pfam" id="PF01051">
    <property type="entry name" value="Rep3_N"/>
    <property type="match status" value="1"/>
</dbReference>
<gene>
    <name evidence="3" type="primary">rep</name>
</gene>
<evidence type="ECO:0000313" key="3">
    <source>
        <dbReference type="EMBL" id="AAL73041.1"/>
    </source>
</evidence>
<dbReference type="GO" id="GO:0006270">
    <property type="term" value="P:DNA replication initiation"/>
    <property type="evidence" value="ECO:0007669"/>
    <property type="project" value="InterPro"/>
</dbReference>
<evidence type="ECO:0000256" key="1">
    <source>
        <dbReference type="ARBA" id="ARBA00038283"/>
    </source>
</evidence>
<dbReference type="AlphaFoldDB" id="Q8VQM9"/>
<reference evidence="3" key="1">
    <citation type="journal article" date="2002" name="Plasmid">
        <title>Prevotella intermedia native plasmid can be mobilized by an Escherichia coli conjugal IncP plasmid.</title>
        <authorList>
            <person name="Leung K.-P."/>
            <person name="Lewis A.S."/>
            <person name="Concannon S.P."/>
            <person name="Yoshimoto H."/>
            <person name="Fukushima H."/>
        </authorList>
    </citation>
    <scope>NUCLEOTIDE SEQUENCE</scope>
    <source>
        <plasmid evidence="3">pYHBi1</plasmid>
    </source>
</reference>
<protein>
    <submittedName>
        <fullName evidence="3">Replication protein</fullName>
    </submittedName>
</protein>
<proteinExistence type="inferred from homology"/>
<dbReference type="InterPro" id="IPR000525">
    <property type="entry name" value="Initiator_Rep_WH1"/>
</dbReference>
<dbReference type="EMBL" id="AF454701">
    <property type="protein sequence ID" value="AAL73041.1"/>
    <property type="molecule type" value="Genomic_DNA"/>
</dbReference>
<name>Q8VQM9_PREIN</name>
<dbReference type="GO" id="GO:0003887">
    <property type="term" value="F:DNA-directed DNA polymerase activity"/>
    <property type="evidence" value="ECO:0007669"/>
    <property type="project" value="InterPro"/>
</dbReference>
<comment type="similarity">
    <text evidence="1">Belongs to the initiator RepB protein family.</text>
</comment>
<dbReference type="Gene3D" id="1.10.10.10">
    <property type="entry name" value="Winged helix-like DNA-binding domain superfamily/Winged helix DNA-binding domain"/>
    <property type="match status" value="2"/>
</dbReference>
<evidence type="ECO:0000259" key="2">
    <source>
        <dbReference type="Pfam" id="PF01051"/>
    </source>
</evidence>
<dbReference type="Pfam" id="PF21205">
    <property type="entry name" value="Rep3_C"/>
    <property type="match status" value="1"/>
</dbReference>